<keyword evidence="3" id="KW-1185">Reference proteome</keyword>
<sequence>MAATFFGEVVKAPCRAGTEDQEEEEDERRETAEDREVRRQLARKSSIFCWQECFCGGAWCFLLPTVTQLSHF</sequence>
<evidence type="ECO:0000313" key="3">
    <source>
        <dbReference type="Proteomes" id="UP000472241"/>
    </source>
</evidence>
<dbReference type="InterPro" id="IPR016565">
    <property type="entry name" value="Proteasome_assmbl_chp_1"/>
</dbReference>
<proteinExistence type="predicted"/>
<dbReference type="GO" id="GO:0005783">
    <property type="term" value="C:endoplasmic reticulum"/>
    <property type="evidence" value="ECO:0007669"/>
    <property type="project" value="InterPro"/>
</dbReference>
<dbReference type="Proteomes" id="UP000472241">
    <property type="component" value="Unplaced"/>
</dbReference>
<organism evidence="2 3">
    <name type="scientific">Lynx canadensis</name>
    <name type="common">Canada lynx</name>
    <name type="synonym">Felis canadensis</name>
    <dbReference type="NCBI Taxonomy" id="61383"/>
    <lineage>
        <taxon>Eukaryota</taxon>
        <taxon>Metazoa</taxon>
        <taxon>Chordata</taxon>
        <taxon>Craniata</taxon>
        <taxon>Vertebrata</taxon>
        <taxon>Euteleostomi</taxon>
        <taxon>Mammalia</taxon>
        <taxon>Eutheria</taxon>
        <taxon>Laurasiatheria</taxon>
        <taxon>Carnivora</taxon>
        <taxon>Feliformia</taxon>
        <taxon>Felidae</taxon>
        <taxon>Felinae</taxon>
        <taxon>Lynx</taxon>
    </lineage>
</organism>
<dbReference type="Pfam" id="PF16094">
    <property type="entry name" value="PAC1"/>
    <property type="match status" value="1"/>
</dbReference>
<dbReference type="GO" id="GO:0043248">
    <property type="term" value="P:proteasome assembly"/>
    <property type="evidence" value="ECO:0007669"/>
    <property type="project" value="InterPro"/>
</dbReference>
<name>A0A667HYI2_LYNCA</name>
<reference evidence="2" key="1">
    <citation type="submission" date="2025-08" db="UniProtKB">
        <authorList>
            <consortium name="Ensembl"/>
        </authorList>
    </citation>
    <scope>IDENTIFICATION</scope>
</reference>
<protein>
    <submittedName>
        <fullName evidence="2">Uncharacterized protein</fullName>
    </submittedName>
</protein>
<reference evidence="2" key="2">
    <citation type="submission" date="2025-09" db="UniProtKB">
        <authorList>
            <consortium name="Ensembl"/>
        </authorList>
    </citation>
    <scope>IDENTIFICATION</scope>
</reference>
<feature type="region of interest" description="Disordered" evidence="1">
    <location>
        <begin position="13"/>
        <end position="35"/>
    </location>
</feature>
<dbReference type="AlphaFoldDB" id="A0A667HYI2"/>
<evidence type="ECO:0000256" key="1">
    <source>
        <dbReference type="SAM" id="MobiDB-lite"/>
    </source>
</evidence>
<dbReference type="Ensembl" id="ENSLCNT00005018068.1">
    <property type="protein sequence ID" value="ENSLCNP00005016120.1"/>
    <property type="gene ID" value="ENSLCNG00005010615.1"/>
</dbReference>
<evidence type="ECO:0000313" key="2">
    <source>
        <dbReference type="Ensembl" id="ENSLCNP00005016120.1"/>
    </source>
</evidence>
<accession>A0A667HYI2</accession>